<dbReference type="HOGENOM" id="CLU_086205_0_0_1"/>
<organism evidence="2 3">
    <name type="scientific">Hyaloperonospora arabidopsidis (strain Emoy2)</name>
    <name type="common">Downy mildew agent</name>
    <name type="synonym">Peronospora arabidopsidis</name>
    <dbReference type="NCBI Taxonomy" id="559515"/>
    <lineage>
        <taxon>Eukaryota</taxon>
        <taxon>Sar</taxon>
        <taxon>Stramenopiles</taxon>
        <taxon>Oomycota</taxon>
        <taxon>Peronosporomycetes</taxon>
        <taxon>Peronosporales</taxon>
        <taxon>Peronosporaceae</taxon>
        <taxon>Hyaloperonospora</taxon>
    </lineage>
</organism>
<name>M4B8H9_HYAAE</name>
<dbReference type="eggNOG" id="ENOG502SN17">
    <property type="taxonomic scope" value="Eukaryota"/>
</dbReference>
<dbReference type="Proteomes" id="UP000011713">
    <property type="component" value="Unassembled WGS sequence"/>
</dbReference>
<accession>M4B8H9</accession>
<feature type="region of interest" description="Disordered" evidence="1">
    <location>
        <begin position="139"/>
        <end position="159"/>
    </location>
</feature>
<keyword evidence="3" id="KW-1185">Reference proteome</keyword>
<evidence type="ECO:0000313" key="2">
    <source>
        <dbReference type="EnsemblProtists" id="HpaP802585"/>
    </source>
</evidence>
<dbReference type="EnsemblProtists" id="HpaT802585">
    <property type="protein sequence ID" value="HpaP802585"/>
    <property type="gene ID" value="HpaG802585"/>
</dbReference>
<feature type="region of interest" description="Disordered" evidence="1">
    <location>
        <begin position="1"/>
        <end position="63"/>
    </location>
</feature>
<feature type="compositionally biased region" description="Polar residues" evidence="1">
    <location>
        <begin position="1"/>
        <end position="15"/>
    </location>
</feature>
<evidence type="ECO:0008006" key="4">
    <source>
        <dbReference type="Google" id="ProtNLM"/>
    </source>
</evidence>
<evidence type="ECO:0000313" key="3">
    <source>
        <dbReference type="Proteomes" id="UP000011713"/>
    </source>
</evidence>
<protein>
    <recommendedName>
        <fullName evidence="4">RxLR effector candidate protein</fullName>
    </recommendedName>
</protein>
<proteinExistence type="predicted"/>
<sequence length="250" mass="27519">MSPKHTGSTSAQFTTARDVAETNVNARNVVTDPSEMQEEARSVSGTSEVQDGVSQDSDVSSERMERLEGLLEGMAMQQAQFTSNQLKIQAQLSRRADTKPTPPSEHSYNGSSAFTDFIRAHECRMSRGSLDEPMPTIAPSATLRMPPPDTPPQQRDQPASVQHFVPPEGYGLKIPKPRDLDWPGFAKFSGKETYLGVGADFKAWRMRFLQRLGAAQLMSGGEWPEDFKILALTGKLEGSALRFCKTMPPV</sequence>
<feature type="compositionally biased region" description="Low complexity" evidence="1">
    <location>
        <begin position="47"/>
        <end position="58"/>
    </location>
</feature>
<dbReference type="AlphaFoldDB" id="M4B8H9"/>
<reference evidence="3" key="1">
    <citation type="journal article" date="2010" name="Science">
        <title>Signatures of adaptation to obligate biotrophy in the Hyaloperonospora arabidopsidis genome.</title>
        <authorList>
            <person name="Baxter L."/>
            <person name="Tripathy S."/>
            <person name="Ishaque N."/>
            <person name="Boot N."/>
            <person name="Cabral A."/>
            <person name="Kemen E."/>
            <person name="Thines M."/>
            <person name="Ah-Fong A."/>
            <person name="Anderson R."/>
            <person name="Badejoko W."/>
            <person name="Bittner-Eddy P."/>
            <person name="Boore J.L."/>
            <person name="Chibucos M.C."/>
            <person name="Coates M."/>
            <person name="Dehal P."/>
            <person name="Delehaunty K."/>
            <person name="Dong S."/>
            <person name="Downton P."/>
            <person name="Dumas B."/>
            <person name="Fabro G."/>
            <person name="Fronick C."/>
            <person name="Fuerstenberg S.I."/>
            <person name="Fulton L."/>
            <person name="Gaulin E."/>
            <person name="Govers F."/>
            <person name="Hughes L."/>
            <person name="Humphray S."/>
            <person name="Jiang R.H."/>
            <person name="Judelson H."/>
            <person name="Kamoun S."/>
            <person name="Kyung K."/>
            <person name="Meijer H."/>
            <person name="Minx P."/>
            <person name="Morris P."/>
            <person name="Nelson J."/>
            <person name="Phuntumart V."/>
            <person name="Qutob D."/>
            <person name="Rehmany A."/>
            <person name="Rougon-Cardoso A."/>
            <person name="Ryden P."/>
            <person name="Torto-Alalibo T."/>
            <person name="Studholme D."/>
            <person name="Wang Y."/>
            <person name="Win J."/>
            <person name="Wood J."/>
            <person name="Clifton S.W."/>
            <person name="Rogers J."/>
            <person name="Van den Ackerveken G."/>
            <person name="Jones J.D."/>
            <person name="McDowell J.M."/>
            <person name="Beynon J."/>
            <person name="Tyler B.M."/>
        </authorList>
    </citation>
    <scope>NUCLEOTIDE SEQUENCE [LARGE SCALE GENOMIC DNA]</scope>
    <source>
        <strain evidence="3">Emoy2</strain>
    </source>
</reference>
<reference evidence="2" key="2">
    <citation type="submission" date="2015-06" db="UniProtKB">
        <authorList>
            <consortium name="EnsemblProtists"/>
        </authorList>
    </citation>
    <scope>IDENTIFICATION</scope>
    <source>
        <strain evidence="2">Emoy2</strain>
    </source>
</reference>
<dbReference type="InParanoid" id="M4B8H9"/>
<feature type="region of interest" description="Disordered" evidence="1">
    <location>
        <begin position="90"/>
        <end position="111"/>
    </location>
</feature>
<evidence type="ECO:0000256" key="1">
    <source>
        <dbReference type="SAM" id="MobiDB-lite"/>
    </source>
</evidence>
<dbReference type="EMBL" id="JH597989">
    <property type="status" value="NOT_ANNOTATED_CDS"/>
    <property type="molecule type" value="Genomic_DNA"/>
</dbReference>
<dbReference type="VEuPathDB" id="FungiDB:HpaG802585"/>